<protein>
    <submittedName>
        <fullName evidence="2">Uncharacterized protein</fullName>
    </submittedName>
</protein>
<dbReference type="EMBL" id="CATQJL010000326">
    <property type="protein sequence ID" value="CAJ0608821.1"/>
    <property type="molecule type" value="Genomic_DNA"/>
</dbReference>
<feature type="signal peptide" evidence="1">
    <location>
        <begin position="1"/>
        <end position="16"/>
    </location>
</feature>
<reference evidence="2" key="1">
    <citation type="submission" date="2023-07" db="EMBL/GenBank/DDBJ databases">
        <authorList>
            <consortium name="CYATHOMIX"/>
        </authorList>
    </citation>
    <scope>NUCLEOTIDE SEQUENCE</scope>
    <source>
        <strain evidence="2">N/A</strain>
    </source>
</reference>
<keyword evidence="1" id="KW-0732">Signal</keyword>
<sequence>MRSLILLVYFSTSASAYDYYGVPLGKLRNASYALDGNVYLVNSTHLQLVDFTMKRLIDRTPLNFVFENSKTQNRSPRILEYRISNEGDWLRAYEKELRDGVNNKRIIVEIPGSASEWDIFGIWSDTEIA</sequence>
<name>A0AA36HDN6_CYLNA</name>
<evidence type="ECO:0000313" key="2">
    <source>
        <dbReference type="EMBL" id="CAJ0608821.1"/>
    </source>
</evidence>
<proteinExistence type="predicted"/>
<organism evidence="2 3">
    <name type="scientific">Cylicocyclus nassatus</name>
    <name type="common">Nematode worm</name>
    <dbReference type="NCBI Taxonomy" id="53992"/>
    <lineage>
        <taxon>Eukaryota</taxon>
        <taxon>Metazoa</taxon>
        <taxon>Ecdysozoa</taxon>
        <taxon>Nematoda</taxon>
        <taxon>Chromadorea</taxon>
        <taxon>Rhabditida</taxon>
        <taxon>Rhabditina</taxon>
        <taxon>Rhabditomorpha</taxon>
        <taxon>Strongyloidea</taxon>
        <taxon>Strongylidae</taxon>
        <taxon>Cylicocyclus</taxon>
    </lineage>
</organism>
<dbReference type="AlphaFoldDB" id="A0AA36HDN6"/>
<comment type="caution">
    <text evidence="2">The sequence shown here is derived from an EMBL/GenBank/DDBJ whole genome shotgun (WGS) entry which is preliminary data.</text>
</comment>
<evidence type="ECO:0000313" key="3">
    <source>
        <dbReference type="Proteomes" id="UP001176961"/>
    </source>
</evidence>
<evidence type="ECO:0000256" key="1">
    <source>
        <dbReference type="SAM" id="SignalP"/>
    </source>
</evidence>
<gene>
    <name evidence="2" type="ORF">CYNAS_LOCUS20804</name>
</gene>
<keyword evidence="3" id="KW-1185">Reference proteome</keyword>
<accession>A0AA36HDN6</accession>
<feature type="chain" id="PRO_5041221440" evidence="1">
    <location>
        <begin position="17"/>
        <end position="129"/>
    </location>
</feature>
<dbReference type="Proteomes" id="UP001176961">
    <property type="component" value="Unassembled WGS sequence"/>
</dbReference>